<evidence type="ECO:0000256" key="6">
    <source>
        <dbReference type="ARBA" id="ARBA00048612"/>
    </source>
</evidence>
<evidence type="ECO:0000256" key="3">
    <source>
        <dbReference type="ARBA" id="ARBA00022603"/>
    </source>
</evidence>
<gene>
    <name evidence="8" type="ORF">NDES1114_LOCUS14286</name>
</gene>
<evidence type="ECO:0000256" key="4">
    <source>
        <dbReference type="ARBA" id="ARBA00022679"/>
    </source>
</evidence>
<keyword evidence="3 7" id="KW-0489">Methyltransferase</keyword>
<comment type="catalytic activity">
    <reaction evidence="6 7">
        <text>L-arginyl-[protein] + 2 S-adenosyl-L-methionine = N(omega),N(omega)'-dimethyl-L-arginyl-[protein] + 2 S-adenosyl-L-homocysteine + 2 H(+)</text>
        <dbReference type="Rhea" id="RHEA:48108"/>
        <dbReference type="Rhea" id="RHEA-COMP:10532"/>
        <dbReference type="Rhea" id="RHEA-COMP:11992"/>
        <dbReference type="ChEBI" id="CHEBI:15378"/>
        <dbReference type="ChEBI" id="CHEBI:29965"/>
        <dbReference type="ChEBI" id="CHEBI:57856"/>
        <dbReference type="ChEBI" id="CHEBI:59789"/>
        <dbReference type="ChEBI" id="CHEBI:88221"/>
        <dbReference type="EC" id="2.1.1.320"/>
    </reaction>
</comment>
<comment type="similarity">
    <text evidence="2 7">Belongs to the NDUFAF7 family.</text>
</comment>
<evidence type="ECO:0000313" key="8">
    <source>
        <dbReference type="EMBL" id="CAD9115167.1"/>
    </source>
</evidence>
<comment type="subcellular location">
    <subcellularLocation>
        <location evidence="1 7">Mitochondrion</location>
    </subcellularLocation>
</comment>
<keyword evidence="4 7" id="KW-0808">Transferase</keyword>
<proteinExistence type="inferred from homology"/>
<reference evidence="8" key="1">
    <citation type="submission" date="2021-01" db="EMBL/GenBank/DDBJ databases">
        <authorList>
            <person name="Corre E."/>
            <person name="Pelletier E."/>
            <person name="Niang G."/>
            <person name="Scheremetjew M."/>
            <person name="Finn R."/>
            <person name="Kale V."/>
            <person name="Holt S."/>
            <person name="Cochrane G."/>
            <person name="Meng A."/>
            <person name="Brown T."/>
            <person name="Cohen L."/>
        </authorList>
    </citation>
    <scope>NUCLEOTIDE SEQUENCE</scope>
    <source>
        <strain evidence="8">CCAP 1951/1</strain>
    </source>
</reference>
<name>A0A7S1LYP7_NEODS</name>
<comment type="function">
    <text evidence="7">Arginine methyltransferase involved in the assembly or stability of mitochondrial NADH:ubiquinone oxidoreductase complex (complex I).</text>
</comment>
<dbReference type="EC" id="2.1.1.320" evidence="7"/>
<evidence type="ECO:0000256" key="2">
    <source>
        <dbReference type="ARBA" id="ARBA00005891"/>
    </source>
</evidence>
<dbReference type="InterPro" id="IPR003788">
    <property type="entry name" value="NDUFAF7"/>
</dbReference>
<organism evidence="8">
    <name type="scientific">Neobodo designis</name>
    <name type="common">Flagellated protozoan</name>
    <name type="synonym">Bodo designis</name>
    <dbReference type="NCBI Taxonomy" id="312471"/>
    <lineage>
        <taxon>Eukaryota</taxon>
        <taxon>Discoba</taxon>
        <taxon>Euglenozoa</taxon>
        <taxon>Kinetoplastea</taxon>
        <taxon>Metakinetoplastina</taxon>
        <taxon>Neobodonida</taxon>
        <taxon>Neobodo</taxon>
    </lineage>
</organism>
<dbReference type="GO" id="GO:0035243">
    <property type="term" value="F:protein-arginine omega-N symmetric methyltransferase activity"/>
    <property type="evidence" value="ECO:0007669"/>
    <property type="project" value="UniProtKB-EC"/>
</dbReference>
<dbReference type="Gene3D" id="3.40.50.12710">
    <property type="match status" value="1"/>
</dbReference>
<dbReference type="InterPro" id="IPR029063">
    <property type="entry name" value="SAM-dependent_MTases_sf"/>
</dbReference>
<accession>A0A7S1LYP7</accession>
<dbReference type="Pfam" id="PF02636">
    <property type="entry name" value="Methyltransf_28"/>
    <property type="match status" value="1"/>
</dbReference>
<keyword evidence="5 7" id="KW-0496">Mitochondrion</keyword>
<protein>
    <recommendedName>
        <fullName evidence="7">Protein arginine methyltransferase NDUFAF7</fullName>
        <ecNumber evidence="7">2.1.1.320</ecNumber>
    </recommendedName>
</protein>
<sequence>MLLRSAARFCAPILHGGAAASSSLAHVGGDGSKPLTLNTPFSAERALELAKAEEERRLARQHKLYEDMLVFDGGDIKDVETLGKKILTRDFVQYANFHYKWGYYPKFFRKYRELMTTGFFDPIPFASLTGQYDYEEYLARVNEASPTFGTPSSLFQPYYGWALAEYFISTMRAKFHPDEPLIIYEIGAGSGSLALSILDFLAEQYPEVYERCEYHVIDLSRYVIPILRKKLITHMKHVHIHHISIHNWRDLEPRRCFVVGMELLSNMPHDRITWADDGSGYEQWVEFDEKDNLAMCNERLYQITDPLILRYLRASQWLQEESFHELRMLCLTDGNTTVTKPKFGEVMEPTIYMRTFEGMTAALDVHNFYRIAWLPIGQMVMFEVLAEFFPRHHGFFADWNSVTSAIMGHQGPVLQAKIRVAKDVFFRSASDHLMANAGMVDICFPTDFDRMTETYRSVCGEHKEVMSMTHPDFWKTHGGEKTSLFCTRSGWNPMLEDWAAMTIFATNHPAEM</sequence>
<evidence type="ECO:0000256" key="7">
    <source>
        <dbReference type="RuleBase" id="RU364114"/>
    </source>
</evidence>
<dbReference type="EMBL" id="HBGF01021649">
    <property type="protein sequence ID" value="CAD9115167.1"/>
    <property type="molecule type" value="Transcribed_RNA"/>
</dbReference>
<dbReference type="SUPFAM" id="SSF53335">
    <property type="entry name" value="S-adenosyl-L-methionine-dependent methyltransferases"/>
    <property type="match status" value="1"/>
</dbReference>
<dbReference type="GO" id="GO:0032259">
    <property type="term" value="P:methylation"/>
    <property type="evidence" value="ECO:0007669"/>
    <property type="project" value="UniProtKB-KW"/>
</dbReference>
<dbReference type="GO" id="GO:0005739">
    <property type="term" value="C:mitochondrion"/>
    <property type="evidence" value="ECO:0007669"/>
    <property type="project" value="UniProtKB-SubCell"/>
</dbReference>
<dbReference type="InterPro" id="IPR038375">
    <property type="entry name" value="NDUFAF7_sf"/>
</dbReference>
<evidence type="ECO:0000256" key="5">
    <source>
        <dbReference type="ARBA" id="ARBA00023128"/>
    </source>
</evidence>
<evidence type="ECO:0000256" key="1">
    <source>
        <dbReference type="ARBA" id="ARBA00004173"/>
    </source>
</evidence>
<dbReference type="PANTHER" id="PTHR12049:SF5">
    <property type="entry name" value="PROTEIN ARGININE METHYLTRANSFERASE NDUFAF7 HOMOLOG, MITOCHONDRIAL"/>
    <property type="match status" value="1"/>
</dbReference>
<dbReference type="PANTHER" id="PTHR12049">
    <property type="entry name" value="PROTEIN ARGININE METHYLTRANSFERASE NDUFAF7, MITOCHONDRIAL"/>
    <property type="match status" value="1"/>
</dbReference>
<dbReference type="AlphaFoldDB" id="A0A7S1LYP7"/>